<dbReference type="RefSeq" id="WP_124868779.1">
    <property type="nucleotide sequence ID" value="NZ_CP034183.1"/>
</dbReference>
<dbReference type="EMBL" id="CP034183">
    <property type="protein sequence ID" value="AZI42354.1"/>
    <property type="molecule type" value="Genomic_DNA"/>
</dbReference>
<dbReference type="PANTHER" id="PTHR37828:SF1">
    <property type="entry name" value="YCII-RELATED DOMAIN-CONTAINING PROTEIN"/>
    <property type="match status" value="1"/>
</dbReference>
<comment type="similarity">
    <text evidence="1">Belongs to the YciI family.</text>
</comment>
<gene>
    <name evidence="3" type="ORF">EHF33_05975</name>
</gene>
<dbReference type="PANTHER" id="PTHR37828">
    <property type="entry name" value="GSR2449 PROTEIN"/>
    <property type="match status" value="1"/>
</dbReference>
<proteinExistence type="inferred from homology"/>
<name>A0A3G8YIJ7_9DEIO</name>
<evidence type="ECO:0000256" key="1">
    <source>
        <dbReference type="ARBA" id="ARBA00007689"/>
    </source>
</evidence>
<evidence type="ECO:0000313" key="4">
    <source>
        <dbReference type="Proteomes" id="UP000276417"/>
    </source>
</evidence>
<dbReference type="Pfam" id="PF03795">
    <property type="entry name" value="YCII"/>
    <property type="match status" value="1"/>
</dbReference>
<dbReference type="InterPro" id="IPR011008">
    <property type="entry name" value="Dimeric_a/b-barrel"/>
</dbReference>
<dbReference type="Gene3D" id="3.30.70.1060">
    <property type="entry name" value="Dimeric alpha+beta barrel"/>
    <property type="match status" value="1"/>
</dbReference>
<dbReference type="SUPFAM" id="SSF54909">
    <property type="entry name" value="Dimeric alpha+beta barrel"/>
    <property type="match status" value="1"/>
</dbReference>
<evidence type="ECO:0000313" key="3">
    <source>
        <dbReference type="EMBL" id="AZI42354.1"/>
    </source>
</evidence>
<keyword evidence="4" id="KW-1185">Reference proteome</keyword>
<accession>A0A3G8YIJ7</accession>
<dbReference type="InterPro" id="IPR005545">
    <property type="entry name" value="YCII"/>
</dbReference>
<feature type="domain" description="YCII-related" evidence="2">
    <location>
        <begin position="7"/>
        <end position="86"/>
    </location>
</feature>
<dbReference type="OrthoDB" id="9814407at2"/>
<dbReference type="KEGG" id="dph:EHF33_05975"/>
<protein>
    <recommendedName>
        <fullName evidence="2">YCII-related domain-containing protein</fullName>
    </recommendedName>
</protein>
<organism evidence="3 4">
    <name type="scientific">Deinococcus psychrotolerans</name>
    <dbReference type="NCBI Taxonomy" id="2489213"/>
    <lineage>
        <taxon>Bacteria</taxon>
        <taxon>Thermotogati</taxon>
        <taxon>Deinococcota</taxon>
        <taxon>Deinococci</taxon>
        <taxon>Deinococcales</taxon>
        <taxon>Deinococcaceae</taxon>
        <taxon>Deinococcus</taxon>
    </lineage>
</organism>
<evidence type="ECO:0000259" key="2">
    <source>
        <dbReference type="Pfam" id="PF03795"/>
    </source>
</evidence>
<sequence length="104" mass="11489">MSAPTLFVITSRYLKPAELIAEITPRHRTWLDQHYRSGTFLVSGRMPSGAGGVLLAKAETQAELEALFKDDPFVLEGCSEYSYTAFTPVKRGKSLELEGVPLVE</sequence>
<dbReference type="Proteomes" id="UP000276417">
    <property type="component" value="Chromosome 1"/>
</dbReference>
<dbReference type="AlphaFoldDB" id="A0A3G8YIJ7"/>
<reference evidence="3 4" key="1">
    <citation type="submission" date="2018-11" db="EMBL/GenBank/DDBJ databases">
        <title>Deinococcus shelandsis sp. nov., isolated from South Shetland Islands soil of Antarctica.</title>
        <authorList>
            <person name="Tian J."/>
        </authorList>
    </citation>
    <scope>NUCLEOTIDE SEQUENCE [LARGE SCALE GENOMIC DNA]</scope>
    <source>
        <strain evidence="3 4">S14-83T</strain>
    </source>
</reference>